<accession>A0AAD4DR25</accession>
<dbReference type="InterPro" id="IPR042267">
    <property type="entry name" value="VTC_sf"/>
</dbReference>
<gene>
    <name evidence="6" type="ORF">F5891DRAFT_986856</name>
</gene>
<name>A0AAD4DR25_9AGAM</name>
<keyword evidence="4" id="KW-0472">Membrane</keyword>
<dbReference type="Proteomes" id="UP001195769">
    <property type="component" value="Unassembled WGS sequence"/>
</dbReference>
<dbReference type="AlphaFoldDB" id="A0AAD4DR25"/>
<keyword evidence="7" id="KW-1185">Reference proteome</keyword>
<dbReference type="GO" id="GO:0012505">
    <property type="term" value="C:endomembrane system"/>
    <property type="evidence" value="ECO:0007669"/>
    <property type="project" value="UniProtKB-SubCell"/>
</dbReference>
<feature type="domain" description="VTC" evidence="5">
    <location>
        <begin position="23"/>
        <end position="110"/>
    </location>
</feature>
<dbReference type="PANTHER" id="PTHR46140">
    <property type="entry name" value="VACUOLAR TRANSPORTER CHAPERONE 1-RELATED"/>
    <property type="match status" value="1"/>
</dbReference>
<protein>
    <recommendedName>
        <fullName evidence="5">VTC domain-containing protein</fullName>
    </recommendedName>
</protein>
<keyword evidence="3" id="KW-1133">Transmembrane helix</keyword>
<evidence type="ECO:0000256" key="3">
    <source>
        <dbReference type="ARBA" id="ARBA00022989"/>
    </source>
</evidence>
<evidence type="ECO:0000256" key="1">
    <source>
        <dbReference type="ARBA" id="ARBA00004127"/>
    </source>
</evidence>
<comment type="subcellular location">
    <subcellularLocation>
        <location evidence="1">Endomembrane system</location>
        <topology evidence="1">Multi-pass membrane protein</topology>
    </subcellularLocation>
</comment>
<dbReference type="GO" id="GO:0033254">
    <property type="term" value="C:vacuolar transporter chaperone complex"/>
    <property type="evidence" value="ECO:0007669"/>
    <property type="project" value="TreeGrafter"/>
</dbReference>
<dbReference type="RefSeq" id="XP_041217919.1">
    <property type="nucleotide sequence ID" value="XM_041377827.1"/>
</dbReference>
<dbReference type="Pfam" id="PF09359">
    <property type="entry name" value="VTC"/>
    <property type="match status" value="1"/>
</dbReference>
<evidence type="ECO:0000313" key="6">
    <source>
        <dbReference type="EMBL" id="KAG1890653.1"/>
    </source>
</evidence>
<dbReference type="Gene3D" id="3.20.100.30">
    <property type="entry name" value="VTC, catalytic tunnel domain"/>
    <property type="match status" value="1"/>
</dbReference>
<keyword evidence="2" id="KW-0812">Transmembrane</keyword>
<evidence type="ECO:0000259" key="5">
    <source>
        <dbReference type="Pfam" id="PF09359"/>
    </source>
</evidence>
<organism evidence="6 7">
    <name type="scientific">Suillus fuscotomentosus</name>
    <dbReference type="NCBI Taxonomy" id="1912939"/>
    <lineage>
        <taxon>Eukaryota</taxon>
        <taxon>Fungi</taxon>
        <taxon>Dikarya</taxon>
        <taxon>Basidiomycota</taxon>
        <taxon>Agaricomycotina</taxon>
        <taxon>Agaricomycetes</taxon>
        <taxon>Agaricomycetidae</taxon>
        <taxon>Boletales</taxon>
        <taxon>Suillineae</taxon>
        <taxon>Suillaceae</taxon>
        <taxon>Suillus</taxon>
    </lineage>
</organism>
<evidence type="ECO:0000256" key="2">
    <source>
        <dbReference type="ARBA" id="ARBA00022692"/>
    </source>
</evidence>
<comment type="caution">
    <text evidence="6">The sequence shown here is derived from an EMBL/GenBank/DDBJ whole genome shotgun (WGS) entry which is preliminary data.</text>
</comment>
<dbReference type="PANTHER" id="PTHR46140:SF1">
    <property type="entry name" value="VACUOLAR TRANSPORTER CHAPERONE COMPLEX SUBUNIT 4-RELATED"/>
    <property type="match status" value="1"/>
</dbReference>
<sequence>MTWSALEDILYRAIQAQGNQSAFVHPDNLVPLKLAILRHLPVLVFNAEKEFEQKDAAITLTYFDNEDLELHLSHVRKTEGEQSYPSPGWYGDTDVKTASVLDVILELTEQHPSNFMERQTHRGKTGQARVEKGKKTRAEVESRSQLAQAKFSIVFLQSSSKAYVFKVRGGTDSRGKRLPQKNIRIGTKTRVERRDFWTAEAIWLIAREGGLI</sequence>
<dbReference type="InterPro" id="IPR018966">
    <property type="entry name" value="VTC_domain"/>
</dbReference>
<dbReference type="EMBL" id="JABBWK010000134">
    <property type="protein sequence ID" value="KAG1890653.1"/>
    <property type="molecule type" value="Genomic_DNA"/>
</dbReference>
<reference evidence="6" key="1">
    <citation type="journal article" date="2020" name="New Phytol.">
        <title>Comparative genomics reveals dynamic genome evolution in host specialist ectomycorrhizal fungi.</title>
        <authorList>
            <person name="Lofgren L.A."/>
            <person name="Nguyen N.H."/>
            <person name="Vilgalys R."/>
            <person name="Ruytinx J."/>
            <person name="Liao H.L."/>
            <person name="Branco S."/>
            <person name="Kuo A."/>
            <person name="LaButti K."/>
            <person name="Lipzen A."/>
            <person name="Andreopoulos W."/>
            <person name="Pangilinan J."/>
            <person name="Riley R."/>
            <person name="Hundley H."/>
            <person name="Na H."/>
            <person name="Barry K."/>
            <person name="Grigoriev I.V."/>
            <person name="Stajich J.E."/>
            <person name="Kennedy P.G."/>
        </authorList>
    </citation>
    <scope>NUCLEOTIDE SEQUENCE</scope>
    <source>
        <strain evidence="6">FC203</strain>
    </source>
</reference>
<evidence type="ECO:0000313" key="7">
    <source>
        <dbReference type="Proteomes" id="UP001195769"/>
    </source>
</evidence>
<dbReference type="InterPro" id="IPR051572">
    <property type="entry name" value="VTC_Complex_Subunit"/>
</dbReference>
<dbReference type="GeneID" id="64672125"/>
<proteinExistence type="predicted"/>
<evidence type="ECO:0000256" key="4">
    <source>
        <dbReference type="ARBA" id="ARBA00023136"/>
    </source>
</evidence>
<dbReference type="GO" id="GO:0006799">
    <property type="term" value="P:polyphosphate biosynthetic process"/>
    <property type="evidence" value="ECO:0007669"/>
    <property type="project" value="UniProtKB-ARBA"/>
</dbReference>
<dbReference type="GO" id="GO:0000329">
    <property type="term" value="C:fungal-type vacuole membrane"/>
    <property type="evidence" value="ECO:0007669"/>
    <property type="project" value="TreeGrafter"/>
</dbReference>